<dbReference type="EMBL" id="CP021056">
    <property type="protein sequence ID" value="QXE25713.1"/>
    <property type="molecule type" value="Genomic_DNA"/>
</dbReference>
<dbReference type="Proteomes" id="UP000683511">
    <property type="component" value="Chromosome"/>
</dbReference>
<evidence type="ECO:0000256" key="1">
    <source>
        <dbReference type="ARBA" id="ARBA00007637"/>
    </source>
</evidence>
<dbReference type="KEGG" id="rsin:B6N60_04433"/>
<evidence type="ECO:0000313" key="3">
    <source>
        <dbReference type="EMBL" id="QXE25713.1"/>
    </source>
</evidence>
<comment type="similarity">
    <text evidence="1">Belongs to the NAD(P)-dependent epimerase/dehydratase family.</text>
</comment>
<reference evidence="3" key="1">
    <citation type="submission" date="2017-04" db="EMBL/GenBank/DDBJ databases">
        <title>Genome deletions in a multicellular cyanobacterial endosymbiont for morphological adaptation in marine diatoms.</title>
        <authorList>
            <person name="Wang Y."/>
            <person name="Gao H."/>
            <person name="Li R."/>
            <person name="Xu X."/>
        </authorList>
    </citation>
    <scope>NUCLEOTIDE SEQUENCE</scope>
    <source>
        <strain evidence="3">FACHB 800</strain>
    </source>
</reference>
<dbReference type="Gene3D" id="3.40.50.720">
    <property type="entry name" value="NAD(P)-binding Rossmann-like Domain"/>
    <property type="match status" value="1"/>
</dbReference>
<dbReference type="InterPro" id="IPR036291">
    <property type="entry name" value="NAD(P)-bd_dom_sf"/>
</dbReference>
<dbReference type="PRINTS" id="PR01713">
    <property type="entry name" value="NUCEPIMERASE"/>
</dbReference>
<dbReference type="SUPFAM" id="SSF51735">
    <property type="entry name" value="NAD(P)-binding Rossmann-fold domains"/>
    <property type="match status" value="1"/>
</dbReference>
<sequence>MSKVIVTGAAGFIGSNLVDALLKKGKEVIGIDEFNDYYEPQFKRNNLAHLKGSPNFTLVEGDIQSLDWPKLLVDVEVVYHQAAQAGVRNSWGQGFRAYTERNINATQVLLEAAKDAKNLQRLVYASTSSVYGDAETLPTHEGIPPLPVSPYGITKLAAERLCGLYHKNFGVPFVALRYFTVYGPRQRPDMAFHKFFKAVLQDEAIPIYGDGQQTRDFTFVSDAVAANLAAAATPSAVGEIFNIGGGSRVVLAEVLDTMEEIVGQPIKRNHIEKAMGDARHTAADVSKARKILGYQPQVSLREGLKQEWEWVKGLYIAGDRLQVTGDSAKSL</sequence>
<dbReference type="InterPro" id="IPR001509">
    <property type="entry name" value="Epimerase_deHydtase"/>
</dbReference>
<dbReference type="AlphaFoldDB" id="A0A975TBF2"/>
<gene>
    <name evidence="3" type="ORF">B6N60_04433</name>
</gene>
<dbReference type="Gene3D" id="3.90.25.10">
    <property type="entry name" value="UDP-galactose 4-epimerase, domain 1"/>
    <property type="match status" value="1"/>
</dbReference>
<keyword evidence="4" id="KW-1185">Reference proteome</keyword>
<protein>
    <submittedName>
        <fullName evidence="3">Nucleotide sugar epimerase</fullName>
    </submittedName>
</protein>
<organism evidence="3 4">
    <name type="scientific">Richelia sinica FACHB-800</name>
    <dbReference type="NCBI Taxonomy" id="1357546"/>
    <lineage>
        <taxon>Bacteria</taxon>
        <taxon>Bacillati</taxon>
        <taxon>Cyanobacteriota</taxon>
        <taxon>Cyanophyceae</taxon>
        <taxon>Nostocales</taxon>
        <taxon>Nostocaceae</taxon>
        <taxon>Richelia</taxon>
    </lineage>
</organism>
<dbReference type="Pfam" id="PF01370">
    <property type="entry name" value="Epimerase"/>
    <property type="match status" value="1"/>
</dbReference>
<name>A0A975TBF2_9NOST</name>
<dbReference type="RefSeq" id="WP_190605153.1">
    <property type="nucleotide sequence ID" value="NZ_CP021056.1"/>
</dbReference>
<proteinExistence type="inferred from homology"/>
<accession>A0A975TBF2</accession>
<evidence type="ECO:0000259" key="2">
    <source>
        <dbReference type="Pfam" id="PF01370"/>
    </source>
</evidence>
<feature type="domain" description="NAD-dependent epimerase/dehydratase" evidence="2">
    <location>
        <begin position="4"/>
        <end position="244"/>
    </location>
</feature>
<dbReference type="PANTHER" id="PTHR43000">
    <property type="entry name" value="DTDP-D-GLUCOSE 4,6-DEHYDRATASE-RELATED"/>
    <property type="match status" value="1"/>
</dbReference>
<evidence type="ECO:0000313" key="4">
    <source>
        <dbReference type="Proteomes" id="UP000683511"/>
    </source>
</evidence>